<reference evidence="1 2" key="1">
    <citation type="journal article" date="2022" name="New Phytol.">
        <title>Ecological generalism drives hyperdiversity of secondary metabolite gene clusters in xylarialean endophytes.</title>
        <authorList>
            <person name="Franco M.E.E."/>
            <person name="Wisecaver J.H."/>
            <person name="Arnold A.E."/>
            <person name="Ju Y.M."/>
            <person name="Slot J.C."/>
            <person name="Ahrendt S."/>
            <person name="Moore L.P."/>
            <person name="Eastman K.E."/>
            <person name="Scott K."/>
            <person name="Konkel Z."/>
            <person name="Mondo S.J."/>
            <person name="Kuo A."/>
            <person name="Hayes R.D."/>
            <person name="Haridas S."/>
            <person name="Andreopoulos B."/>
            <person name="Riley R."/>
            <person name="LaButti K."/>
            <person name="Pangilinan J."/>
            <person name="Lipzen A."/>
            <person name="Amirebrahimi M."/>
            <person name="Yan J."/>
            <person name="Adam C."/>
            <person name="Keymanesh K."/>
            <person name="Ng V."/>
            <person name="Louie K."/>
            <person name="Northen T."/>
            <person name="Drula E."/>
            <person name="Henrissat B."/>
            <person name="Hsieh H.M."/>
            <person name="Youens-Clark K."/>
            <person name="Lutzoni F."/>
            <person name="Miadlikowska J."/>
            <person name="Eastwood D.C."/>
            <person name="Hamelin R.C."/>
            <person name="Grigoriev I.V."/>
            <person name="U'Ren J.M."/>
        </authorList>
    </citation>
    <scope>NUCLEOTIDE SEQUENCE [LARGE SCALE GENOMIC DNA]</scope>
    <source>
        <strain evidence="1 2">CBS 119005</strain>
    </source>
</reference>
<evidence type="ECO:0000313" key="1">
    <source>
        <dbReference type="EMBL" id="KAI4861031.1"/>
    </source>
</evidence>
<proteinExistence type="predicted"/>
<keyword evidence="2" id="KW-1185">Reference proteome</keyword>
<organism evidence="1 2">
    <name type="scientific">Hypoxylon rubiginosum</name>
    <dbReference type="NCBI Taxonomy" id="110542"/>
    <lineage>
        <taxon>Eukaryota</taxon>
        <taxon>Fungi</taxon>
        <taxon>Dikarya</taxon>
        <taxon>Ascomycota</taxon>
        <taxon>Pezizomycotina</taxon>
        <taxon>Sordariomycetes</taxon>
        <taxon>Xylariomycetidae</taxon>
        <taxon>Xylariales</taxon>
        <taxon>Hypoxylaceae</taxon>
        <taxon>Hypoxylon</taxon>
    </lineage>
</organism>
<evidence type="ECO:0000313" key="2">
    <source>
        <dbReference type="Proteomes" id="UP001497700"/>
    </source>
</evidence>
<dbReference type="Proteomes" id="UP001497700">
    <property type="component" value="Unassembled WGS sequence"/>
</dbReference>
<sequence length="702" mass="80825">MPPAPGKRPERFLHEPLQRARDIRLVRILPRIDDDYDFELELSTTSLDDPIPYVALSYTWDAAELDPKTGHFEPTSDFEVECHGGRLSVTENLFDFLQRARQTENAEEVYYWIDQICINQVDLAERSGQVTMMGSIYKAAANVHVWLGKNNPSPEFLWVFRSFIPLILRLDCELRDRGIFLGSNSWNCYNPELQKGLGADVCEKWRNSHQTFCTFFYTRRWFLRAWILQEVTLQDPSRVRVFCGEEEFRWEVFDSFTRFVERSSWHHSLPYLYFAWGEKYGAPMVPLMNLLKCRHYVDLQTRGGRELEDWKANFVWDIGPQDEHQLWYSILLHFLRTTRFMSTKDPRDHVYSLLGMMAEFLPLGMKCPFTPDYEAAAVDVFSDVATHIFKNTPSLYLLSTVSYGILSSDNVHQGGTAAWPSWVPDFSNENTFAQSLSTTVYLVSNGKQSYDSSKIDTMEYRPPIIHGGVLTVYGAQVGTVGKCNDRRRVVSGSENLPFLSFILDLCVRGETEYPSSCQTWIEAVWRTLMVDCIPADLDSPPPVLFRSWLLEHIVCAIKFKGLGHDVQSYRENESSMIGLLRRISNDPYLSVALPTWEEVRHKTPGYVDRDKIEEHPFELLPCESTLSRRLYLTTNGYLGFGPISLAEGDSIWLLKGGKMPFILRKATANQYRLIGETYLHGAMHGELMTDELISQIGPVEII</sequence>
<dbReference type="EMBL" id="MU393564">
    <property type="protein sequence ID" value="KAI4861031.1"/>
    <property type="molecule type" value="Genomic_DNA"/>
</dbReference>
<comment type="caution">
    <text evidence="1">The sequence shown here is derived from an EMBL/GenBank/DDBJ whole genome shotgun (WGS) entry which is preliminary data.</text>
</comment>
<accession>A0ACB9YPC7</accession>
<protein>
    <submittedName>
        <fullName evidence="1">Heterokaryon incompatibility protein-domain-containing protein</fullName>
    </submittedName>
</protein>
<name>A0ACB9YPC7_9PEZI</name>
<gene>
    <name evidence="1" type="ORF">F4820DRAFT_452311</name>
</gene>